<dbReference type="GO" id="GO:0009253">
    <property type="term" value="P:peptidoglycan catabolic process"/>
    <property type="evidence" value="ECO:0007669"/>
    <property type="project" value="InterPro"/>
</dbReference>
<dbReference type="Proteomes" id="UP000316798">
    <property type="component" value="Chromosome"/>
</dbReference>
<evidence type="ECO:0000256" key="9">
    <source>
        <dbReference type="ARBA" id="ARBA00022833"/>
    </source>
</evidence>
<evidence type="ECO:0000256" key="3">
    <source>
        <dbReference type="ARBA" id="ARBA00004496"/>
    </source>
</evidence>
<name>A0A515DF36_9BURK</name>
<dbReference type="AlphaFoldDB" id="A0A515DF36"/>
<reference evidence="14 15" key="1">
    <citation type="submission" date="2019-01" db="EMBL/GenBank/DDBJ databases">
        <title>Genomic insights into a novel species Rhodoferax sp.</title>
        <authorList>
            <person name="Jin L."/>
        </authorList>
    </citation>
    <scope>NUCLEOTIDE SEQUENCE [LARGE SCALE GENOMIC DNA]</scope>
    <source>
        <strain evidence="14 15">CHu59-6-5</strain>
    </source>
</reference>
<dbReference type="EC" id="3.5.1.28" evidence="5"/>
<dbReference type="Gene3D" id="3.40.80.10">
    <property type="entry name" value="Peptidoglycan recognition protein-like"/>
    <property type="match status" value="1"/>
</dbReference>
<evidence type="ECO:0000256" key="6">
    <source>
        <dbReference type="ARBA" id="ARBA00022490"/>
    </source>
</evidence>
<dbReference type="SUPFAM" id="SSF55846">
    <property type="entry name" value="N-acetylmuramoyl-L-alanine amidase-like"/>
    <property type="match status" value="1"/>
</dbReference>
<keyword evidence="9" id="KW-0862">Zinc</keyword>
<keyword evidence="15" id="KW-1185">Reference proteome</keyword>
<dbReference type="Pfam" id="PF01510">
    <property type="entry name" value="Amidase_2"/>
    <property type="match status" value="1"/>
</dbReference>
<proteinExistence type="inferred from homology"/>
<evidence type="ECO:0000256" key="8">
    <source>
        <dbReference type="ARBA" id="ARBA00022801"/>
    </source>
</evidence>
<dbReference type="InterPro" id="IPR002502">
    <property type="entry name" value="Amidase_domain"/>
</dbReference>
<organism evidence="14 15">
    <name type="scientific">Rhodoferax sediminis</name>
    <dbReference type="NCBI Taxonomy" id="2509614"/>
    <lineage>
        <taxon>Bacteria</taxon>
        <taxon>Pseudomonadati</taxon>
        <taxon>Pseudomonadota</taxon>
        <taxon>Betaproteobacteria</taxon>
        <taxon>Burkholderiales</taxon>
        <taxon>Comamonadaceae</taxon>
        <taxon>Rhodoferax</taxon>
    </lineage>
</organism>
<dbReference type="GO" id="GO:0005737">
    <property type="term" value="C:cytoplasm"/>
    <property type="evidence" value="ECO:0007669"/>
    <property type="project" value="UniProtKB-SubCell"/>
</dbReference>
<evidence type="ECO:0000256" key="1">
    <source>
        <dbReference type="ARBA" id="ARBA00001561"/>
    </source>
</evidence>
<accession>A0A515DF36</accession>
<evidence type="ECO:0000256" key="7">
    <source>
        <dbReference type="ARBA" id="ARBA00022723"/>
    </source>
</evidence>
<sequence length="204" mass="22969">MTIPPDRHPASTLWQDGWYRFARVLRSPNAGERPANALIDLIVLHSISLPPGHYGGDEVLQLFTNTLHWDAHPYFESIRGMQVSAHFFIRRNGELWQFVSCDARAWHAGRSHYRGRDNCNDDSIGIELEGVEGEAFEAAQYETLAGLCAALAQRYPVAYIAGHEHIAPGRKQDPGNGFRWAFLQRALGWRTQCFPAGAMPFHDA</sequence>
<dbReference type="GO" id="GO:0008745">
    <property type="term" value="F:N-acetylmuramoyl-L-alanine amidase activity"/>
    <property type="evidence" value="ECO:0007669"/>
    <property type="project" value="UniProtKB-EC"/>
</dbReference>
<dbReference type="OrthoDB" id="9794842at2"/>
<dbReference type="SMART" id="SM00644">
    <property type="entry name" value="Ami_2"/>
    <property type="match status" value="1"/>
</dbReference>
<keyword evidence="8 14" id="KW-0378">Hydrolase</keyword>
<dbReference type="InterPro" id="IPR051206">
    <property type="entry name" value="NAMLAA_amidase_2"/>
</dbReference>
<dbReference type="GO" id="GO:0046872">
    <property type="term" value="F:metal ion binding"/>
    <property type="evidence" value="ECO:0007669"/>
    <property type="project" value="UniProtKB-KW"/>
</dbReference>
<evidence type="ECO:0000313" key="15">
    <source>
        <dbReference type="Proteomes" id="UP000316798"/>
    </source>
</evidence>
<feature type="domain" description="N-acetylmuramoyl-L-alanine amidase" evidence="13">
    <location>
        <begin position="27"/>
        <end position="175"/>
    </location>
</feature>
<evidence type="ECO:0000256" key="12">
    <source>
        <dbReference type="ARBA" id="ARBA00042615"/>
    </source>
</evidence>
<dbReference type="RefSeq" id="WP_142820449.1">
    <property type="nucleotide sequence ID" value="NZ_CP035503.1"/>
</dbReference>
<evidence type="ECO:0000313" key="14">
    <source>
        <dbReference type="EMBL" id="QDL39015.1"/>
    </source>
</evidence>
<comment type="catalytic activity">
    <reaction evidence="1">
        <text>Hydrolyzes the link between N-acetylmuramoyl residues and L-amino acid residues in certain cell-wall glycopeptides.</text>
        <dbReference type="EC" id="3.5.1.28"/>
    </reaction>
</comment>
<gene>
    <name evidence="14" type="primary">ampD</name>
    <name evidence="14" type="ORF">EUB48_18220</name>
</gene>
<evidence type="ECO:0000256" key="5">
    <source>
        <dbReference type="ARBA" id="ARBA00011901"/>
    </source>
</evidence>
<comment type="subcellular location">
    <subcellularLocation>
        <location evidence="3">Cytoplasm</location>
    </subcellularLocation>
</comment>
<dbReference type="GO" id="GO:0009254">
    <property type="term" value="P:peptidoglycan turnover"/>
    <property type="evidence" value="ECO:0007669"/>
    <property type="project" value="TreeGrafter"/>
</dbReference>
<evidence type="ECO:0000256" key="4">
    <source>
        <dbReference type="ARBA" id="ARBA00007553"/>
    </source>
</evidence>
<keyword evidence="7" id="KW-0479">Metal-binding</keyword>
<dbReference type="EMBL" id="CP035503">
    <property type="protein sequence ID" value="QDL39015.1"/>
    <property type="molecule type" value="Genomic_DNA"/>
</dbReference>
<dbReference type="NCBIfam" id="NF008758">
    <property type="entry name" value="PRK11789.1"/>
    <property type="match status" value="1"/>
</dbReference>
<dbReference type="CDD" id="cd06583">
    <property type="entry name" value="PGRP"/>
    <property type="match status" value="1"/>
</dbReference>
<evidence type="ECO:0000259" key="13">
    <source>
        <dbReference type="SMART" id="SM00644"/>
    </source>
</evidence>
<dbReference type="KEGG" id="rhf:EUB48_18220"/>
<protein>
    <recommendedName>
        <fullName evidence="11">1,6-anhydro-N-acetylmuramyl-L-alanine amidase AmpD</fullName>
        <ecNumber evidence="5">3.5.1.28</ecNumber>
    </recommendedName>
    <alternativeName>
        <fullName evidence="12">N-acetylmuramoyl-L-alanine amidase</fullName>
    </alternativeName>
</protein>
<dbReference type="PANTHER" id="PTHR30417:SF4">
    <property type="entry name" value="1,6-ANHYDRO-N-ACETYLMURAMYL-L-ALANINE AMIDASE AMPD"/>
    <property type="match status" value="1"/>
</dbReference>
<keyword evidence="10" id="KW-0961">Cell wall biogenesis/degradation</keyword>
<dbReference type="InterPro" id="IPR036505">
    <property type="entry name" value="Amidase/PGRP_sf"/>
</dbReference>
<evidence type="ECO:0000256" key="11">
    <source>
        <dbReference type="ARBA" id="ARBA00039257"/>
    </source>
</evidence>
<comment type="similarity">
    <text evidence="4">Belongs to the N-acetylmuramoyl-L-alanine amidase 2 family.</text>
</comment>
<keyword evidence="6" id="KW-0963">Cytoplasm</keyword>
<evidence type="ECO:0000256" key="2">
    <source>
        <dbReference type="ARBA" id="ARBA00001947"/>
    </source>
</evidence>
<comment type="cofactor">
    <cofactor evidence="2">
        <name>Zn(2+)</name>
        <dbReference type="ChEBI" id="CHEBI:29105"/>
    </cofactor>
</comment>
<evidence type="ECO:0000256" key="10">
    <source>
        <dbReference type="ARBA" id="ARBA00023316"/>
    </source>
</evidence>
<dbReference type="GO" id="GO:0071555">
    <property type="term" value="P:cell wall organization"/>
    <property type="evidence" value="ECO:0007669"/>
    <property type="project" value="UniProtKB-KW"/>
</dbReference>
<dbReference type="PANTHER" id="PTHR30417">
    <property type="entry name" value="N-ACETYLMURAMOYL-L-ALANINE AMIDASE AMID"/>
    <property type="match status" value="1"/>
</dbReference>